<dbReference type="AlphaFoldDB" id="A0AAV7FC14"/>
<sequence>MAGGEILMLEAPPEAPCPNLTGSLADEMVDALPYIDEDYSDPAIKAEVDRLVEEEMRRSGKKPADFLKKLPPMPRFNFEDHPMLAREYERVRSGKPPVALDISRYSLEPPPAHKRNDVDAWWNSVHNAQRMLQHQIVRIENLDLMQKHGVNVWKHHNQRLEAFLSSMRAKAEGHHEQIEMVNRDRKFHQQKAAVELNALAVQYNELCLKNIEIQDACSKMEAYIEEMKKEAVEMGLKLDSNIENGSIGASEL</sequence>
<evidence type="ECO:0000313" key="7">
    <source>
        <dbReference type="EMBL" id="KAG9458663.1"/>
    </source>
</evidence>
<keyword evidence="3" id="KW-0507">mRNA processing</keyword>
<dbReference type="Proteomes" id="UP000825729">
    <property type="component" value="Unassembled WGS sequence"/>
</dbReference>
<comment type="caution">
    <text evidence="7">The sequence shown here is derived from an EMBL/GenBank/DDBJ whole genome shotgun (WGS) entry which is preliminary data.</text>
</comment>
<evidence type="ECO:0008006" key="9">
    <source>
        <dbReference type="Google" id="ProtNLM"/>
    </source>
</evidence>
<dbReference type="EMBL" id="JAINDJ010000002">
    <property type="protein sequence ID" value="KAG9458663.1"/>
    <property type="molecule type" value="Genomic_DNA"/>
</dbReference>
<keyword evidence="4" id="KW-0747">Spliceosome</keyword>
<protein>
    <recommendedName>
        <fullName evidence="9">Pre-mRNA-splicing factor SPF27</fullName>
    </recommendedName>
</protein>
<comment type="similarity">
    <text evidence="2">Belongs to the SPF27 family.</text>
</comment>
<keyword evidence="8" id="KW-1185">Reference proteome</keyword>
<gene>
    <name evidence="7" type="ORF">H6P81_003171</name>
</gene>
<organism evidence="7 8">
    <name type="scientific">Aristolochia fimbriata</name>
    <name type="common">White veined hardy Dutchman's pipe vine</name>
    <dbReference type="NCBI Taxonomy" id="158543"/>
    <lineage>
        <taxon>Eukaryota</taxon>
        <taxon>Viridiplantae</taxon>
        <taxon>Streptophyta</taxon>
        <taxon>Embryophyta</taxon>
        <taxon>Tracheophyta</taxon>
        <taxon>Spermatophyta</taxon>
        <taxon>Magnoliopsida</taxon>
        <taxon>Magnoliidae</taxon>
        <taxon>Piperales</taxon>
        <taxon>Aristolochiaceae</taxon>
        <taxon>Aristolochia</taxon>
    </lineage>
</organism>
<dbReference type="GO" id="GO:0071013">
    <property type="term" value="C:catalytic step 2 spliceosome"/>
    <property type="evidence" value="ECO:0007669"/>
    <property type="project" value="TreeGrafter"/>
</dbReference>
<reference evidence="7 8" key="1">
    <citation type="submission" date="2021-07" db="EMBL/GenBank/DDBJ databases">
        <title>The Aristolochia fimbriata genome: insights into angiosperm evolution, floral development and chemical biosynthesis.</title>
        <authorList>
            <person name="Jiao Y."/>
        </authorList>
    </citation>
    <scope>NUCLEOTIDE SEQUENCE [LARGE SCALE GENOMIC DNA]</scope>
    <source>
        <strain evidence="7">IBCAS-2021</strain>
        <tissue evidence="7">Leaf</tissue>
    </source>
</reference>
<evidence type="ECO:0000256" key="1">
    <source>
        <dbReference type="ARBA" id="ARBA00004123"/>
    </source>
</evidence>
<name>A0AAV7FC14_ARIFI</name>
<dbReference type="GO" id="GO:0000974">
    <property type="term" value="C:Prp19 complex"/>
    <property type="evidence" value="ECO:0007669"/>
    <property type="project" value="TreeGrafter"/>
</dbReference>
<dbReference type="GO" id="GO:0071011">
    <property type="term" value="C:precatalytic spliceosome"/>
    <property type="evidence" value="ECO:0007669"/>
    <property type="project" value="TreeGrafter"/>
</dbReference>
<keyword evidence="6" id="KW-0539">Nucleus</keyword>
<dbReference type="GO" id="GO:0006397">
    <property type="term" value="P:mRNA processing"/>
    <property type="evidence" value="ECO:0007669"/>
    <property type="project" value="UniProtKB-KW"/>
</dbReference>
<dbReference type="InterPro" id="IPR008409">
    <property type="entry name" value="SPF27"/>
</dbReference>
<comment type="subcellular location">
    <subcellularLocation>
        <location evidence="1">Nucleus</location>
    </subcellularLocation>
</comment>
<accession>A0AAV7FC14</accession>
<evidence type="ECO:0000256" key="5">
    <source>
        <dbReference type="ARBA" id="ARBA00023187"/>
    </source>
</evidence>
<proteinExistence type="inferred from homology"/>
<dbReference type="PANTHER" id="PTHR13296">
    <property type="entry name" value="BCAS2 PROTEIN"/>
    <property type="match status" value="1"/>
</dbReference>
<evidence type="ECO:0000256" key="6">
    <source>
        <dbReference type="ARBA" id="ARBA00023242"/>
    </source>
</evidence>
<dbReference type="Pfam" id="PF05700">
    <property type="entry name" value="BCAS2"/>
    <property type="match status" value="1"/>
</dbReference>
<keyword evidence="5" id="KW-0508">mRNA splicing</keyword>
<dbReference type="PANTHER" id="PTHR13296:SF0">
    <property type="entry name" value="PRE-MRNA-SPLICING FACTOR SPF27"/>
    <property type="match status" value="1"/>
</dbReference>
<dbReference type="GO" id="GO:0008380">
    <property type="term" value="P:RNA splicing"/>
    <property type="evidence" value="ECO:0007669"/>
    <property type="project" value="UniProtKB-KW"/>
</dbReference>
<evidence type="ECO:0000256" key="3">
    <source>
        <dbReference type="ARBA" id="ARBA00022664"/>
    </source>
</evidence>
<evidence type="ECO:0000256" key="4">
    <source>
        <dbReference type="ARBA" id="ARBA00022728"/>
    </source>
</evidence>
<evidence type="ECO:0000313" key="8">
    <source>
        <dbReference type="Proteomes" id="UP000825729"/>
    </source>
</evidence>
<evidence type="ECO:0000256" key="2">
    <source>
        <dbReference type="ARBA" id="ARBA00010788"/>
    </source>
</evidence>